<evidence type="ECO:0000256" key="11">
    <source>
        <dbReference type="RuleBase" id="RU362049"/>
    </source>
</evidence>
<dbReference type="EMBL" id="BAABKY010000001">
    <property type="protein sequence ID" value="GAA5070125.1"/>
    <property type="molecule type" value="Genomic_DNA"/>
</dbReference>
<comment type="function">
    <text evidence="11">Catalyzes the oxidation of L-aspartate to iminoaspartate.</text>
</comment>
<dbReference type="PANTHER" id="PTHR42716">
    <property type="entry name" value="L-ASPARTATE OXIDASE"/>
    <property type="match status" value="1"/>
</dbReference>
<dbReference type="InterPro" id="IPR005288">
    <property type="entry name" value="NadB"/>
</dbReference>
<proteinExistence type="inferred from homology"/>
<dbReference type="Gene3D" id="3.90.700.10">
    <property type="entry name" value="Succinate dehydrogenase/fumarate reductase flavoprotein, catalytic domain"/>
    <property type="match status" value="1"/>
</dbReference>
<dbReference type="Gene3D" id="3.50.50.60">
    <property type="entry name" value="FAD/NAD(P)-binding domain"/>
    <property type="match status" value="1"/>
</dbReference>
<organism evidence="13 14">
    <name type="scientific">Lysobacter panacisoli</name>
    <dbReference type="NCBI Taxonomy" id="1255263"/>
    <lineage>
        <taxon>Bacteria</taxon>
        <taxon>Pseudomonadati</taxon>
        <taxon>Pseudomonadota</taxon>
        <taxon>Gammaproteobacteria</taxon>
        <taxon>Lysobacterales</taxon>
        <taxon>Lysobacteraceae</taxon>
        <taxon>Lysobacter</taxon>
    </lineage>
</organism>
<dbReference type="InterPro" id="IPR003953">
    <property type="entry name" value="FAD-dep_OxRdtase_2_FAD-bd"/>
</dbReference>
<keyword evidence="5 11" id="KW-0285">Flavoprotein</keyword>
<keyword evidence="8 11" id="KW-0560">Oxidoreductase</keyword>
<dbReference type="EC" id="1.4.3.16" evidence="4 10"/>
<keyword evidence="14" id="KW-1185">Reference proteome</keyword>
<evidence type="ECO:0000256" key="8">
    <source>
        <dbReference type="ARBA" id="ARBA00023002"/>
    </source>
</evidence>
<dbReference type="InterPro" id="IPR027477">
    <property type="entry name" value="Succ_DH/fumarate_Rdtase_cat_sf"/>
</dbReference>
<dbReference type="SUPFAM" id="SSF56425">
    <property type="entry name" value="Succinate dehydrogenase/fumarate reductase flavoprotein, catalytic domain"/>
    <property type="match status" value="1"/>
</dbReference>
<dbReference type="PANTHER" id="PTHR42716:SF2">
    <property type="entry name" value="L-ASPARTATE OXIDASE, CHLOROPLASTIC"/>
    <property type="match status" value="1"/>
</dbReference>
<dbReference type="SUPFAM" id="SSF51905">
    <property type="entry name" value="FAD/NAD(P)-binding domain"/>
    <property type="match status" value="1"/>
</dbReference>
<gene>
    <name evidence="13" type="ORF">GCM10025759_07730</name>
</gene>
<dbReference type="Gene3D" id="1.20.58.100">
    <property type="entry name" value="Fumarate reductase/succinate dehydrogenase flavoprotein-like, C-terminal domain"/>
    <property type="match status" value="1"/>
</dbReference>
<evidence type="ECO:0000256" key="4">
    <source>
        <dbReference type="ARBA" id="ARBA00012173"/>
    </source>
</evidence>
<reference evidence="14" key="1">
    <citation type="journal article" date="2019" name="Int. J. Syst. Evol. Microbiol.">
        <title>The Global Catalogue of Microorganisms (GCM) 10K type strain sequencing project: providing services to taxonomists for standard genome sequencing and annotation.</title>
        <authorList>
            <consortium name="The Broad Institute Genomics Platform"/>
            <consortium name="The Broad Institute Genome Sequencing Center for Infectious Disease"/>
            <person name="Wu L."/>
            <person name="Ma J."/>
        </authorList>
    </citation>
    <scope>NUCLEOTIDE SEQUENCE [LARGE SCALE GENOMIC DNA]</scope>
    <source>
        <strain evidence="14">JCM 19212</strain>
    </source>
</reference>
<dbReference type="NCBIfam" id="TIGR00551">
    <property type="entry name" value="nadB"/>
    <property type="match status" value="1"/>
</dbReference>
<dbReference type="InterPro" id="IPR036188">
    <property type="entry name" value="FAD/NAD-bd_sf"/>
</dbReference>
<comment type="pathway">
    <text evidence="2 11">Cofactor biosynthesis; NAD(+) biosynthesis; iminoaspartate from L-aspartate (oxidase route): step 1/1.</text>
</comment>
<sequence length="465" mass="48880">MVVGAGIAGLSTALSAAPREVVLLDAGGLNASRLAQGGIAAALGHEDNVRAHVADTLTAGAHHNDATIVWNVLVQAREAIAWLESNGLAFDRTARGEHALGREGGHGRSRIVHAGGDRTGERAVVALRERVHDAAHVQWRENTEVEALLMADGMVVGVRVRNGHGHVEEIDADAVVLATGGIGALYARTTNPGSSRGSGIALGLAAGARTRDLEFVQFHPTAFDGTQTRLPLITEALRGAGARLLDHRGDALMQGRHPLGDLAPRDIVARRVWEAGRDGPVWLDATSLPDGWTHAFPTVLASCREHGVDPRHDRIPIAAAAHFHMGGLATDPLGRTSVTNLYAVGEVACNGLHGANRLASNSLLEGVVCGRRTGRHLRLRHAASTAGATITAEPGSALAPPALARLREILWNAAGPVRNAEALRDACAHIDEMAGSGWETTVAQRLLASALRRSRSLGAHWREDG</sequence>
<dbReference type="InterPro" id="IPR037099">
    <property type="entry name" value="Fum_R/Succ_DH_flav-like_C_sf"/>
</dbReference>
<comment type="subcellular location">
    <subcellularLocation>
        <location evidence="11">Cytoplasm</location>
    </subcellularLocation>
</comment>
<keyword evidence="6 11" id="KW-0662">Pyridine nucleotide biosynthesis</keyword>
<accession>A0ABP9L6U1</accession>
<evidence type="ECO:0000256" key="5">
    <source>
        <dbReference type="ARBA" id="ARBA00022630"/>
    </source>
</evidence>
<evidence type="ECO:0000256" key="2">
    <source>
        <dbReference type="ARBA" id="ARBA00004950"/>
    </source>
</evidence>
<feature type="domain" description="FAD-dependent oxidoreductase 2 FAD-binding" evidence="12">
    <location>
        <begin position="2"/>
        <end position="363"/>
    </location>
</feature>
<comment type="caution">
    <text evidence="13">The sequence shown here is derived from an EMBL/GenBank/DDBJ whole genome shotgun (WGS) entry which is preliminary data.</text>
</comment>
<comment type="cofactor">
    <cofactor evidence="1 11">
        <name>FAD</name>
        <dbReference type="ChEBI" id="CHEBI:57692"/>
    </cofactor>
</comment>
<evidence type="ECO:0000256" key="1">
    <source>
        <dbReference type="ARBA" id="ARBA00001974"/>
    </source>
</evidence>
<evidence type="ECO:0000256" key="7">
    <source>
        <dbReference type="ARBA" id="ARBA00022827"/>
    </source>
</evidence>
<name>A0ABP9L6U1_9GAMM</name>
<evidence type="ECO:0000256" key="3">
    <source>
        <dbReference type="ARBA" id="ARBA00008562"/>
    </source>
</evidence>
<evidence type="ECO:0000313" key="13">
    <source>
        <dbReference type="EMBL" id="GAA5070125.1"/>
    </source>
</evidence>
<evidence type="ECO:0000259" key="12">
    <source>
        <dbReference type="Pfam" id="PF00890"/>
    </source>
</evidence>
<evidence type="ECO:0000313" key="14">
    <source>
        <dbReference type="Proteomes" id="UP001501083"/>
    </source>
</evidence>
<evidence type="ECO:0000256" key="10">
    <source>
        <dbReference type="NCBIfam" id="TIGR00551"/>
    </source>
</evidence>
<comment type="similarity">
    <text evidence="3 11">Belongs to the FAD-dependent oxidoreductase 2 family. NadB subfamily.</text>
</comment>
<dbReference type="Proteomes" id="UP001501083">
    <property type="component" value="Unassembled WGS sequence"/>
</dbReference>
<keyword evidence="7 11" id="KW-0274">FAD</keyword>
<dbReference type="SUPFAM" id="SSF46977">
    <property type="entry name" value="Succinate dehydrogenase/fumarate reductase flavoprotein C-terminal domain"/>
    <property type="match status" value="1"/>
</dbReference>
<protein>
    <recommendedName>
        <fullName evidence="4 10">L-aspartate oxidase</fullName>
        <ecNumber evidence="4 10">1.4.3.16</ecNumber>
    </recommendedName>
</protein>
<dbReference type="Pfam" id="PF00890">
    <property type="entry name" value="FAD_binding_2"/>
    <property type="match status" value="1"/>
</dbReference>
<evidence type="ECO:0000256" key="9">
    <source>
        <dbReference type="ARBA" id="ARBA00048305"/>
    </source>
</evidence>
<comment type="catalytic activity">
    <reaction evidence="9">
        <text>L-aspartate + O2 = iminosuccinate + H2O2</text>
        <dbReference type="Rhea" id="RHEA:25876"/>
        <dbReference type="ChEBI" id="CHEBI:15379"/>
        <dbReference type="ChEBI" id="CHEBI:16240"/>
        <dbReference type="ChEBI" id="CHEBI:29991"/>
        <dbReference type="ChEBI" id="CHEBI:77875"/>
        <dbReference type="EC" id="1.4.3.16"/>
    </reaction>
    <physiologicalReaction direction="left-to-right" evidence="9">
        <dbReference type="Rhea" id="RHEA:25877"/>
    </physiologicalReaction>
</comment>
<evidence type="ECO:0000256" key="6">
    <source>
        <dbReference type="ARBA" id="ARBA00022642"/>
    </source>
</evidence>
<dbReference type="RefSeq" id="WP_233264043.1">
    <property type="nucleotide sequence ID" value="NZ_BAABKY010000001.1"/>
</dbReference>